<organism evidence="3 4">
    <name type="scientific">Kumtagia ephedrae</name>
    <dbReference type="NCBI Taxonomy" id="2116701"/>
    <lineage>
        <taxon>Bacteria</taxon>
        <taxon>Pseudomonadati</taxon>
        <taxon>Pseudomonadota</taxon>
        <taxon>Alphaproteobacteria</taxon>
        <taxon>Hyphomicrobiales</taxon>
        <taxon>Phyllobacteriaceae</taxon>
        <taxon>Kumtagia</taxon>
    </lineage>
</organism>
<comment type="similarity">
    <text evidence="1">Belongs to the metallo-dependent hydrolases superfamily.</text>
</comment>
<dbReference type="SUPFAM" id="SSF51556">
    <property type="entry name" value="Metallo-dependent hydrolases"/>
    <property type="match status" value="1"/>
</dbReference>
<keyword evidence="4" id="KW-1185">Reference proteome</keyword>
<dbReference type="EMBL" id="PXYK01000002">
    <property type="protein sequence ID" value="PSJ65198.1"/>
    <property type="molecule type" value="Genomic_DNA"/>
</dbReference>
<dbReference type="Pfam" id="PF04909">
    <property type="entry name" value="Amidohydro_2"/>
    <property type="match status" value="1"/>
</dbReference>
<feature type="domain" description="Amidohydrolase-related" evidence="2">
    <location>
        <begin position="7"/>
        <end position="294"/>
    </location>
</feature>
<dbReference type="InterPro" id="IPR006680">
    <property type="entry name" value="Amidohydro-rel"/>
</dbReference>
<protein>
    <submittedName>
        <fullName evidence="3">Hydrolase</fullName>
    </submittedName>
</protein>
<evidence type="ECO:0000259" key="2">
    <source>
        <dbReference type="Pfam" id="PF04909"/>
    </source>
</evidence>
<proteinExistence type="inferred from homology"/>
<dbReference type="InterPro" id="IPR032466">
    <property type="entry name" value="Metal_Hydrolase"/>
</dbReference>
<evidence type="ECO:0000313" key="4">
    <source>
        <dbReference type="Proteomes" id="UP000241229"/>
    </source>
</evidence>
<name>A0A2P7SRT1_9HYPH</name>
<dbReference type="PANTHER" id="PTHR43569">
    <property type="entry name" value="AMIDOHYDROLASE"/>
    <property type="match status" value="1"/>
</dbReference>
<dbReference type="PANTHER" id="PTHR43569:SF1">
    <property type="entry name" value="BLL3371 PROTEIN"/>
    <property type="match status" value="1"/>
</dbReference>
<dbReference type="OrthoDB" id="9787654at2"/>
<evidence type="ECO:0000256" key="1">
    <source>
        <dbReference type="ARBA" id="ARBA00038310"/>
    </source>
</evidence>
<sequence length="302" mass="33674">MYDGPIIDAHHHFWDFGLGRHPWLMSGEAGDDIAPLRRDFLPDDYARMADGCGIVSSVHVEGNWDPADPIGETEWLDGLERPAGIAARYVAYAPLLEPCAAGILERHAAHERVVGIREILSWHPDPAKRRLPDNDRLTSPAWRQNLGLLSRYGFSFDLLVSPWQLDDVRRLAETFPDISFILNHCGNPMDRDAGGMRRWRAGLASAAKAGNVSIKISDPVAYDPHWSFDSLADVMLTAIDLFGPARSMFASDYPVAGLHIGFAEWIDVFRRVAARFSAAEQRAIFHDNAAALYRMADHPPQP</sequence>
<evidence type="ECO:0000313" key="3">
    <source>
        <dbReference type="EMBL" id="PSJ65198.1"/>
    </source>
</evidence>
<dbReference type="GO" id="GO:0016787">
    <property type="term" value="F:hydrolase activity"/>
    <property type="evidence" value="ECO:0007669"/>
    <property type="project" value="UniProtKB-KW"/>
</dbReference>
<keyword evidence="3" id="KW-0378">Hydrolase</keyword>
<comment type="caution">
    <text evidence="3">The sequence shown here is derived from an EMBL/GenBank/DDBJ whole genome shotgun (WGS) entry which is preliminary data.</text>
</comment>
<accession>A0A2P7SRT1</accession>
<dbReference type="AlphaFoldDB" id="A0A2P7SRT1"/>
<reference evidence="3 4" key="1">
    <citation type="submission" date="2018-03" db="EMBL/GenBank/DDBJ databases">
        <title>The draft genome of Mesorhizobium sp. 6GN-30.</title>
        <authorList>
            <person name="Liu L."/>
            <person name="Li L."/>
            <person name="Wang T."/>
            <person name="Zhang X."/>
            <person name="Liang L."/>
        </authorList>
    </citation>
    <scope>NUCLEOTIDE SEQUENCE [LARGE SCALE GENOMIC DNA]</scope>
    <source>
        <strain evidence="3 4">6GN30</strain>
    </source>
</reference>
<dbReference type="Proteomes" id="UP000241229">
    <property type="component" value="Unassembled WGS sequence"/>
</dbReference>
<dbReference type="Gene3D" id="3.20.20.140">
    <property type="entry name" value="Metal-dependent hydrolases"/>
    <property type="match status" value="1"/>
</dbReference>
<gene>
    <name evidence="3" type="ORF">C7I84_02295</name>
</gene>
<dbReference type="InterPro" id="IPR052350">
    <property type="entry name" value="Metallo-dep_Lactonases"/>
</dbReference>
<dbReference type="RefSeq" id="WP_106770538.1">
    <property type="nucleotide sequence ID" value="NZ_PXYK01000002.1"/>
</dbReference>